<sequence>MDEHEEVTDEFEGAKLWWDSVSRSLPSQSISWYPPPDSRRYYRLTFHRRHRELVVGSYLAQVLREGREVGLRKRQRKLSTNNPSDNWYGYKRAVWSHIVFERPSTFDTGR</sequence>
<accession>A0AAV8RKT9</accession>
<organism evidence="1 2">
    <name type="scientific">Ensete ventricosum</name>
    <name type="common">Abyssinian banana</name>
    <name type="synonym">Musa ensete</name>
    <dbReference type="NCBI Taxonomy" id="4639"/>
    <lineage>
        <taxon>Eukaryota</taxon>
        <taxon>Viridiplantae</taxon>
        <taxon>Streptophyta</taxon>
        <taxon>Embryophyta</taxon>
        <taxon>Tracheophyta</taxon>
        <taxon>Spermatophyta</taxon>
        <taxon>Magnoliopsida</taxon>
        <taxon>Liliopsida</taxon>
        <taxon>Zingiberales</taxon>
        <taxon>Musaceae</taxon>
        <taxon>Ensete</taxon>
    </lineage>
</organism>
<dbReference type="PANTHER" id="PTHR23070">
    <property type="entry name" value="BCS1 AAA-TYPE ATPASE"/>
    <property type="match status" value="1"/>
</dbReference>
<evidence type="ECO:0008006" key="3">
    <source>
        <dbReference type="Google" id="ProtNLM"/>
    </source>
</evidence>
<dbReference type="InterPro" id="IPR050747">
    <property type="entry name" value="Mitochondrial_chaperone_BCS1"/>
</dbReference>
<name>A0AAV8RKT9_ENSVE</name>
<gene>
    <name evidence="1" type="ORF">OPV22_010423</name>
</gene>
<evidence type="ECO:0000313" key="1">
    <source>
        <dbReference type="EMBL" id="KAJ8499871.1"/>
    </source>
</evidence>
<keyword evidence="2" id="KW-1185">Reference proteome</keyword>
<evidence type="ECO:0000313" key="2">
    <source>
        <dbReference type="Proteomes" id="UP001222027"/>
    </source>
</evidence>
<comment type="caution">
    <text evidence="1">The sequence shown here is derived from an EMBL/GenBank/DDBJ whole genome shotgun (WGS) entry which is preliminary data.</text>
</comment>
<protein>
    <recommendedName>
        <fullName evidence="3">BRX domain-containing protein</fullName>
    </recommendedName>
</protein>
<dbReference type="EMBL" id="JAQQAF010000003">
    <property type="protein sequence ID" value="KAJ8499871.1"/>
    <property type="molecule type" value="Genomic_DNA"/>
</dbReference>
<dbReference type="Proteomes" id="UP001222027">
    <property type="component" value="Unassembled WGS sequence"/>
</dbReference>
<proteinExistence type="predicted"/>
<dbReference type="AlphaFoldDB" id="A0AAV8RKT9"/>
<reference evidence="1 2" key="1">
    <citation type="submission" date="2022-12" db="EMBL/GenBank/DDBJ databases">
        <title>Chromosome-scale assembly of the Ensete ventricosum genome.</title>
        <authorList>
            <person name="Dussert Y."/>
            <person name="Stocks J."/>
            <person name="Wendawek A."/>
            <person name="Woldeyes F."/>
            <person name="Nichols R.A."/>
            <person name="Borrell J.S."/>
        </authorList>
    </citation>
    <scope>NUCLEOTIDE SEQUENCE [LARGE SCALE GENOMIC DNA]</scope>
    <source>
        <strain evidence="2">cv. Maze</strain>
        <tissue evidence="1">Seeds</tissue>
    </source>
</reference>